<keyword evidence="2" id="KW-1185">Reference proteome</keyword>
<name>A6G0T4_9BACT</name>
<dbReference type="Proteomes" id="UP000005801">
    <property type="component" value="Unassembled WGS sequence"/>
</dbReference>
<dbReference type="Gene3D" id="3.40.50.720">
    <property type="entry name" value="NAD(P)-binding Rossmann-like Domain"/>
    <property type="match status" value="1"/>
</dbReference>
<dbReference type="RefSeq" id="WP_006970333.1">
    <property type="nucleotide sequence ID" value="NZ_ABCS01000010.1"/>
</dbReference>
<dbReference type="EMBL" id="ABCS01000010">
    <property type="protein sequence ID" value="EDM80472.1"/>
    <property type="molecule type" value="Genomic_DNA"/>
</dbReference>
<organism evidence="1 2">
    <name type="scientific">Plesiocystis pacifica SIR-1</name>
    <dbReference type="NCBI Taxonomy" id="391625"/>
    <lineage>
        <taxon>Bacteria</taxon>
        <taxon>Pseudomonadati</taxon>
        <taxon>Myxococcota</taxon>
        <taxon>Polyangia</taxon>
        <taxon>Nannocystales</taxon>
        <taxon>Nannocystaceae</taxon>
        <taxon>Plesiocystis</taxon>
    </lineage>
</organism>
<dbReference type="InterPro" id="IPR036291">
    <property type="entry name" value="NAD(P)-bd_dom_sf"/>
</dbReference>
<dbReference type="eggNOG" id="COG4221">
    <property type="taxonomic scope" value="Bacteria"/>
</dbReference>
<proteinExistence type="predicted"/>
<gene>
    <name evidence="1" type="ORF">PPSIR1_41714</name>
</gene>
<dbReference type="AlphaFoldDB" id="A6G0T4"/>
<dbReference type="STRING" id="391625.PPSIR1_41714"/>
<protein>
    <submittedName>
        <fullName evidence="1">Uncharacterized protein</fullName>
    </submittedName>
</protein>
<comment type="caution">
    <text evidence="1">The sequence shown here is derived from an EMBL/GenBank/DDBJ whole genome shotgun (WGS) entry which is preliminary data.</text>
</comment>
<dbReference type="SUPFAM" id="SSF51735">
    <property type="entry name" value="NAD(P)-binding Rossmann-fold domains"/>
    <property type="match status" value="1"/>
</dbReference>
<accession>A6G0T4</accession>
<sequence>MAKLRRQFDVNVIDLLELTTAVPPPMRAPKSGVVVSVSSTGDEMPFPLHFELRGLGVEVEFVEPGMLETDCATPRAKTRRCS</sequence>
<dbReference type="OrthoDB" id="9775296at2"/>
<evidence type="ECO:0000313" key="1">
    <source>
        <dbReference type="EMBL" id="EDM80472.1"/>
    </source>
</evidence>
<reference evidence="1 2" key="1">
    <citation type="submission" date="2007-06" db="EMBL/GenBank/DDBJ databases">
        <authorList>
            <person name="Shimkets L."/>
            <person name="Ferriera S."/>
            <person name="Johnson J."/>
            <person name="Kravitz S."/>
            <person name="Beeson K."/>
            <person name="Sutton G."/>
            <person name="Rogers Y.-H."/>
            <person name="Friedman R."/>
            <person name="Frazier M."/>
            <person name="Venter J.C."/>
        </authorList>
    </citation>
    <scope>NUCLEOTIDE SEQUENCE [LARGE SCALE GENOMIC DNA]</scope>
    <source>
        <strain evidence="1 2">SIR-1</strain>
    </source>
</reference>
<evidence type="ECO:0000313" key="2">
    <source>
        <dbReference type="Proteomes" id="UP000005801"/>
    </source>
</evidence>